<evidence type="ECO:0000313" key="1">
    <source>
        <dbReference type="EMBL" id="PPQ30384.1"/>
    </source>
</evidence>
<sequence>MTRLLVKQQNGYQEPASNTTFSEADIANFRQLTGYNIFQAGGIETVCDDNGDPPSPADQAKAQAAWDMFGLAKRQEKQSGSTGDITASQLIDAATCLRSQVGANTAIIDGLVKSINSQTGYFGSSRATLDSVMASGGTVNVLSYLTSSDIDLIQKTTGVSIKEGGYYDSDGKEVGLNYDSQGNLSEPNAAKTIAAFNLAQTLSEMRISGGPQGDASLKSGRAITAEDLETYVKYYAAANASDKNVYMPDIDAIKQAEKTLRNNTSA</sequence>
<reference evidence="1 2" key="1">
    <citation type="journal article" date="2018" name="Arch. Microbiol.">
        <title>New insights into the metabolic potential of the phototrophic purple bacterium Rhodopila globiformis DSM 161(T) from its draft genome sequence and evidence for a vanadium-dependent nitrogenase.</title>
        <authorList>
            <person name="Imhoff J.F."/>
            <person name="Rahn T."/>
            <person name="Kunzel S."/>
            <person name="Neulinger S.C."/>
        </authorList>
    </citation>
    <scope>NUCLEOTIDE SEQUENCE [LARGE SCALE GENOMIC DNA]</scope>
    <source>
        <strain evidence="1 2">DSM 16996</strain>
    </source>
</reference>
<evidence type="ECO:0000313" key="2">
    <source>
        <dbReference type="Proteomes" id="UP000239089"/>
    </source>
</evidence>
<dbReference type="Proteomes" id="UP000239089">
    <property type="component" value="Unassembled WGS sequence"/>
</dbReference>
<accession>A0A2S6N705</accession>
<gene>
    <name evidence="1" type="ORF">CCR94_12675</name>
</gene>
<keyword evidence="2" id="KW-1185">Reference proteome</keyword>
<comment type="caution">
    <text evidence="1">The sequence shown here is derived from an EMBL/GenBank/DDBJ whole genome shotgun (WGS) entry which is preliminary data.</text>
</comment>
<dbReference type="EMBL" id="NHSJ01000080">
    <property type="protein sequence ID" value="PPQ30384.1"/>
    <property type="molecule type" value="Genomic_DNA"/>
</dbReference>
<name>A0A2S6N705_9HYPH</name>
<protein>
    <submittedName>
        <fullName evidence="1">Uncharacterized protein</fullName>
    </submittedName>
</protein>
<proteinExistence type="predicted"/>
<dbReference type="AlphaFoldDB" id="A0A2S6N705"/>
<organism evidence="1 2">
    <name type="scientific">Rhodoblastus sphagnicola</name>
    <dbReference type="NCBI Taxonomy" id="333368"/>
    <lineage>
        <taxon>Bacteria</taxon>
        <taxon>Pseudomonadati</taxon>
        <taxon>Pseudomonadota</taxon>
        <taxon>Alphaproteobacteria</taxon>
        <taxon>Hyphomicrobiales</taxon>
        <taxon>Rhodoblastaceae</taxon>
        <taxon>Rhodoblastus</taxon>
    </lineage>
</organism>